<evidence type="ECO:0000256" key="1">
    <source>
        <dbReference type="SAM" id="MobiDB-lite"/>
    </source>
</evidence>
<protein>
    <recommendedName>
        <fullName evidence="5">Secreted protein</fullName>
    </recommendedName>
</protein>
<organism evidence="3 4">
    <name type="scientific">Nocardioides jiangxiensis</name>
    <dbReference type="NCBI Taxonomy" id="3064524"/>
    <lineage>
        <taxon>Bacteria</taxon>
        <taxon>Bacillati</taxon>
        <taxon>Actinomycetota</taxon>
        <taxon>Actinomycetes</taxon>
        <taxon>Propionibacteriales</taxon>
        <taxon>Nocardioidaceae</taxon>
        <taxon>Nocardioides</taxon>
    </lineage>
</organism>
<name>A0ABT9AZW8_9ACTN</name>
<feature type="signal peptide" evidence="2">
    <location>
        <begin position="1"/>
        <end position="24"/>
    </location>
</feature>
<proteinExistence type="predicted"/>
<comment type="caution">
    <text evidence="3">The sequence shown here is derived from an EMBL/GenBank/DDBJ whole genome shotgun (WGS) entry which is preliminary data.</text>
</comment>
<reference evidence="3 4" key="1">
    <citation type="submission" date="2023-07" db="EMBL/GenBank/DDBJ databases">
        <title>Nocardioides sp. nov WY-20 isolated from soil.</title>
        <authorList>
            <person name="Liu B."/>
            <person name="Wan Y."/>
        </authorList>
    </citation>
    <scope>NUCLEOTIDE SEQUENCE [LARGE SCALE GENOMIC DNA]</scope>
    <source>
        <strain evidence="3 4">WY-20</strain>
    </source>
</reference>
<evidence type="ECO:0000313" key="4">
    <source>
        <dbReference type="Proteomes" id="UP001233314"/>
    </source>
</evidence>
<sequence>MHQVVRRAGTALAGVLLLATAACSGDDRTAPPPAATAAQAPAVSFDSRGGQCTPYPARFLLYERMRANTTLTLTGAELVRPEHGARILGSWTSDVTSEKVPTGGWTLGDEPDMLVRDRIGWATKRPLPGSQIRGTTSDDAGQELEFLLRLDMPDGSSFDGVDVGWKTDDGRSGTAHWDVPTSVGPSCQPRRADRVIDAGGIRPGLCVGTDEDGIRLARSFRAVRDVTLTYDTLGTTRGLVRRSWVVPVPATEVVATTLLDRGAPLPRSDWKHRQRVADAHLEAGRTYAWVGDLVGDAPASGHGLSLAWVSAGGRSGIASVPLDLAIVEHRATDC</sequence>
<dbReference type="RefSeq" id="WP_305026919.1">
    <property type="nucleotide sequence ID" value="NZ_JAUQTA010000001.1"/>
</dbReference>
<evidence type="ECO:0000256" key="2">
    <source>
        <dbReference type="SAM" id="SignalP"/>
    </source>
</evidence>
<dbReference type="Proteomes" id="UP001233314">
    <property type="component" value="Unassembled WGS sequence"/>
</dbReference>
<evidence type="ECO:0008006" key="5">
    <source>
        <dbReference type="Google" id="ProtNLM"/>
    </source>
</evidence>
<evidence type="ECO:0000313" key="3">
    <source>
        <dbReference type="EMBL" id="MDO7867523.1"/>
    </source>
</evidence>
<dbReference type="EMBL" id="JAUQTA010000001">
    <property type="protein sequence ID" value="MDO7867523.1"/>
    <property type="molecule type" value="Genomic_DNA"/>
</dbReference>
<keyword evidence="4" id="KW-1185">Reference proteome</keyword>
<feature type="chain" id="PRO_5045487653" description="Secreted protein" evidence="2">
    <location>
        <begin position="25"/>
        <end position="334"/>
    </location>
</feature>
<keyword evidence="2" id="KW-0732">Signal</keyword>
<gene>
    <name evidence="3" type="ORF">Q5722_03985</name>
</gene>
<feature type="region of interest" description="Disordered" evidence="1">
    <location>
        <begin position="27"/>
        <end position="47"/>
    </location>
</feature>
<accession>A0ABT9AZW8</accession>
<dbReference type="PROSITE" id="PS51257">
    <property type="entry name" value="PROKAR_LIPOPROTEIN"/>
    <property type="match status" value="1"/>
</dbReference>